<name>A0AAD7C4Z1_9AGAR</name>
<feature type="compositionally biased region" description="Low complexity" evidence="1">
    <location>
        <begin position="431"/>
        <end position="444"/>
    </location>
</feature>
<keyword evidence="3" id="KW-0732">Signal</keyword>
<accession>A0AAD7C4Z1</accession>
<reference evidence="4" key="1">
    <citation type="submission" date="2023-03" db="EMBL/GenBank/DDBJ databases">
        <title>Massive genome expansion in bonnet fungi (Mycena s.s.) driven by repeated elements and novel gene families across ecological guilds.</title>
        <authorList>
            <consortium name="Lawrence Berkeley National Laboratory"/>
            <person name="Harder C.B."/>
            <person name="Miyauchi S."/>
            <person name="Viragh M."/>
            <person name="Kuo A."/>
            <person name="Thoen E."/>
            <person name="Andreopoulos B."/>
            <person name="Lu D."/>
            <person name="Skrede I."/>
            <person name="Drula E."/>
            <person name="Henrissat B."/>
            <person name="Morin E."/>
            <person name="Kohler A."/>
            <person name="Barry K."/>
            <person name="LaButti K."/>
            <person name="Morin E."/>
            <person name="Salamov A."/>
            <person name="Lipzen A."/>
            <person name="Mereny Z."/>
            <person name="Hegedus B."/>
            <person name="Baldrian P."/>
            <person name="Stursova M."/>
            <person name="Weitz H."/>
            <person name="Taylor A."/>
            <person name="Grigoriev I.V."/>
            <person name="Nagy L.G."/>
            <person name="Martin F."/>
            <person name="Kauserud H."/>
        </authorList>
    </citation>
    <scope>NUCLEOTIDE SEQUENCE</scope>
    <source>
        <strain evidence="4">9284</strain>
    </source>
</reference>
<proteinExistence type="predicted"/>
<evidence type="ECO:0000256" key="1">
    <source>
        <dbReference type="SAM" id="MobiDB-lite"/>
    </source>
</evidence>
<dbReference type="AlphaFoldDB" id="A0AAD7C4Z1"/>
<feature type="compositionally biased region" description="Polar residues" evidence="1">
    <location>
        <begin position="397"/>
        <end position="406"/>
    </location>
</feature>
<feature type="region of interest" description="Disordered" evidence="1">
    <location>
        <begin position="317"/>
        <end position="354"/>
    </location>
</feature>
<evidence type="ECO:0000256" key="2">
    <source>
        <dbReference type="SAM" id="Phobius"/>
    </source>
</evidence>
<feature type="region of interest" description="Disordered" evidence="1">
    <location>
        <begin position="51"/>
        <end position="73"/>
    </location>
</feature>
<feature type="compositionally biased region" description="Pro residues" evidence="1">
    <location>
        <begin position="467"/>
        <end position="491"/>
    </location>
</feature>
<sequence>MQLHLLPVALLALLASTISAQVPIPQPSAQLLSWNGQDPCELKQLFAKPCSPPSSRLRLRDDNDDNDTTQPRVTPNPCTCSNVYFNLWSACLSSTPTGLANSTLPVCGQLEEDCAQSSFNITVQPPPEQETSYPPWAYTALPASNGTFDIAAAVQSASTSQQHKWTVIQIVVPIIAGFTVGIVLLVAFYFYRRRKNPNRRGMSAGTRGHFHFPSISSLNKVREVNRSTSWSIDDPREDLQEYQFVSYPSSLQGSHTSGHVRLSSSSSGTTPAGPPMLKIPRDPIWAWPGKSMFQGSLHRIPRPWRSTKRVAVQNMPGYRKFRVDGTDSDSPLSRRPHEESLLGHYAGRSRTNLQNEAIFENEDDSDSDSEAEALPLIPEQHSVSNHDAQPAPVIASSPPQADSLSRVTPRPIPPLTAPPTTALPLPPPLQQSPTRTSRTTRSHPAFPPAPTSPPPPPPTVTRRTPRAPRPALPTFPPELIPSAPPPIGAPPPRRRQSSEGTSIVLPDTPTPPYIPATRPAPVQVSEDVTDSPPNSAPPYILRPSQDLVHSPLIPAVVPQNQRAVRRLPLLPS</sequence>
<comment type="caution">
    <text evidence="4">The sequence shown here is derived from an EMBL/GenBank/DDBJ whole genome shotgun (WGS) entry which is preliminary data.</text>
</comment>
<feature type="signal peptide" evidence="3">
    <location>
        <begin position="1"/>
        <end position="20"/>
    </location>
</feature>
<feature type="chain" id="PRO_5042129707" description="Mid2 domain-containing protein" evidence="3">
    <location>
        <begin position="21"/>
        <end position="572"/>
    </location>
</feature>
<evidence type="ECO:0000313" key="5">
    <source>
        <dbReference type="Proteomes" id="UP001221142"/>
    </source>
</evidence>
<dbReference type="EMBL" id="JARKIF010000005">
    <property type="protein sequence ID" value="KAJ7639009.1"/>
    <property type="molecule type" value="Genomic_DNA"/>
</dbReference>
<evidence type="ECO:0000256" key="3">
    <source>
        <dbReference type="SAM" id="SignalP"/>
    </source>
</evidence>
<keyword evidence="2" id="KW-0472">Membrane</keyword>
<keyword evidence="5" id="KW-1185">Reference proteome</keyword>
<feature type="compositionally biased region" description="Low complexity" evidence="1">
    <location>
        <begin position="254"/>
        <end position="271"/>
    </location>
</feature>
<evidence type="ECO:0000313" key="4">
    <source>
        <dbReference type="EMBL" id="KAJ7639009.1"/>
    </source>
</evidence>
<feature type="region of interest" description="Disordered" evidence="1">
    <location>
        <begin position="383"/>
        <end position="542"/>
    </location>
</feature>
<gene>
    <name evidence="4" type="ORF">FB45DRAFT_904480</name>
</gene>
<keyword evidence="2" id="KW-1133">Transmembrane helix</keyword>
<feature type="compositionally biased region" description="Pro residues" evidence="1">
    <location>
        <begin position="445"/>
        <end position="459"/>
    </location>
</feature>
<keyword evidence="2" id="KW-0812">Transmembrane</keyword>
<protein>
    <recommendedName>
        <fullName evidence="6">Mid2 domain-containing protein</fullName>
    </recommendedName>
</protein>
<feature type="transmembrane region" description="Helical" evidence="2">
    <location>
        <begin position="170"/>
        <end position="191"/>
    </location>
</feature>
<feature type="region of interest" description="Disordered" evidence="1">
    <location>
        <begin position="250"/>
        <end position="277"/>
    </location>
</feature>
<evidence type="ECO:0008006" key="6">
    <source>
        <dbReference type="Google" id="ProtNLM"/>
    </source>
</evidence>
<organism evidence="4 5">
    <name type="scientific">Roridomyces roridus</name>
    <dbReference type="NCBI Taxonomy" id="1738132"/>
    <lineage>
        <taxon>Eukaryota</taxon>
        <taxon>Fungi</taxon>
        <taxon>Dikarya</taxon>
        <taxon>Basidiomycota</taxon>
        <taxon>Agaricomycotina</taxon>
        <taxon>Agaricomycetes</taxon>
        <taxon>Agaricomycetidae</taxon>
        <taxon>Agaricales</taxon>
        <taxon>Marasmiineae</taxon>
        <taxon>Mycenaceae</taxon>
        <taxon>Roridomyces</taxon>
    </lineage>
</organism>
<dbReference type="Proteomes" id="UP001221142">
    <property type="component" value="Unassembled WGS sequence"/>
</dbReference>